<feature type="transmembrane region" description="Helical" evidence="12">
    <location>
        <begin position="675"/>
        <end position="693"/>
    </location>
</feature>
<feature type="transmembrane region" description="Helical" evidence="12">
    <location>
        <begin position="806"/>
        <end position="829"/>
    </location>
</feature>
<dbReference type="SUPFAM" id="SSF55804">
    <property type="entry name" value="Phoshotransferase/anion transport protein"/>
    <property type="match status" value="2"/>
</dbReference>
<dbReference type="Pfam" id="PF14887">
    <property type="entry name" value="HMG_box_5"/>
    <property type="match status" value="1"/>
</dbReference>
<dbReference type="PROSITE" id="PS50118">
    <property type="entry name" value="HMG_BOX_2"/>
    <property type="match status" value="6"/>
</dbReference>
<feature type="region of interest" description="Disordered" evidence="13">
    <location>
        <begin position="1628"/>
        <end position="1705"/>
    </location>
</feature>
<evidence type="ECO:0000256" key="4">
    <source>
        <dbReference type="ARBA" id="ARBA00022475"/>
    </source>
</evidence>
<dbReference type="CDD" id="cd22000">
    <property type="entry name" value="HMG-box_UBF1_rpt3"/>
    <property type="match status" value="1"/>
</dbReference>
<dbReference type="Pfam" id="PF07565">
    <property type="entry name" value="Band_3_cyto"/>
    <property type="match status" value="3"/>
</dbReference>
<dbReference type="GO" id="GO:0005452">
    <property type="term" value="F:solute:inorganic anion antiporter activity"/>
    <property type="evidence" value="ECO:0007669"/>
    <property type="project" value="InterPro"/>
</dbReference>
<feature type="transmembrane region" description="Helical" evidence="12">
    <location>
        <begin position="592"/>
        <end position="617"/>
    </location>
</feature>
<keyword evidence="11" id="KW-0238">DNA-binding</keyword>
<dbReference type="SMART" id="SM00398">
    <property type="entry name" value="HMG"/>
    <property type="match status" value="6"/>
</dbReference>
<feature type="domain" description="HMG box" evidence="14">
    <location>
        <begin position="1480"/>
        <end position="1547"/>
    </location>
</feature>
<reference evidence="15 16" key="1">
    <citation type="submission" date="2019-01" db="EMBL/GenBank/DDBJ databases">
        <title>Draft Genome and Complete Hox-Cluster Characterization of the Sterlet Sturgeon (Acipenser ruthenus).</title>
        <authorList>
            <person name="Wei Q."/>
        </authorList>
    </citation>
    <scope>NUCLEOTIDE SEQUENCE [LARGE SCALE GENOMIC DNA]</scope>
    <source>
        <strain evidence="15">WHYD16114868_AA</strain>
        <tissue evidence="15">Blood</tissue>
    </source>
</reference>
<keyword evidence="8 12" id="KW-0406">Ion transport</keyword>
<dbReference type="PROSITE" id="PS00220">
    <property type="entry name" value="ANION_EXCHANGER_2"/>
    <property type="match status" value="1"/>
</dbReference>
<dbReference type="FunFam" id="1.10.287.570:FF:000001">
    <property type="entry name" value="Anion exchange protein"/>
    <property type="match status" value="1"/>
</dbReference>
<feature type="transmembrane region" description="Helical" evidence="12">
    <location>
        <begin position="888"/>
        <end position="907"/>
    </location>
</feature>
<keyword evidence="3 12" id="KW-0813">Transport</keyword>
<dbReference type="Proteomes" id="UP000289886">
    <property type="component" value="Unassembled WGS sequence"/>
</dbReference>
<feature type="transmembrane region" description="Helical" evidence="12">
    <location>
        <begin position="506"/>
        <end position="529"/>
    </location>
</feature>
<dbReference type="InterPro" id="IPR013769">
    <property type="entry name" value="Band3_cytoplasmic_dom"/>
</dbReference>
<evidence type="ECO:0000256" key="12">
    <source>
        <dbReference type="RuleBase" id="RU362035"/>
    </source>
</evidence>
<feature type="DNA-binding region" description="HMG box" evidence="11">
    <location>
        <begin position="1566"/>
        <end position="1632"/>
    </location>
</feature>
<keyword evidence="7 12" id="KW-1133">Transmembrane helix</keyword>
<evidence type="ECO:0000256" key="10">
    <source>
        <dbReference type="ARBA" id="ARBA00049347"/>
    </source>
</evidence>
<dbReference type="Pfam" id="PF00955">
    <property type="entry name" value="HCO3_cotransp"/>
    <property type="match status" value="2"/>
</dbReference>
<dbReference type="Pfam" id="PF00505">
    <property type="entry name" value="HMG_box"/>
    <property type="match status" value="3"/>
</dbReference>
<dbReference type="GO" id="GO:0015106">
    <property type="term" value="F:bicarbonate transmembrane transporter activity"/>
    <property type="evidence" value="ECO:0007669"/>
    <property type="project" value="TreeGrafter"/>
</dbReference>
<feature type="compositionally biased region" description="Low complexity" evidence="13">
    <location>
        <begin position="1386"/>
        <end position="1403"/>
    </location>
</feature>
<evidence type="ECO:0000256" key="13">
    <source>
        <dbReference type="SAM" id="MobiDB-lite"/>
    </source>
</evidence>
<feature type="DNA-binding region" description="HMG box" evidence="11">
    <location>
        <begin position="1109"/>
        <end position="1177"/>
    </location>
</feature>
<name>A0A662YRF9_ACIRT</name>
<feature type="DNA-binding region" description="HMG box" evidence="11">
    <location>
        <begin position="1199"/>
        <end position="1267"/>
    </location>
</feature>
<feature type="DNA-binding region" description="HMG box" evidence="11">
    <location>
        <begin position="1408"/>
        <end position="1476"/>
    </location>
</feature>
<feature type="domain" description="HMG box" evidence="14">
    <location>
        <begin position="1408"/>
        <end position="1476"/>
    </location>
</feature>
<feature type="compositionally biased region" description="Low complexity" evidence="13">
    <location>
        <begin position="1688"/>
        <end position="1697"/>
    </location>
</feature>
<dbReference type="SUPFAM" id="SSF47095">
    <property type="entry name" value="HMG-box"/>
    <property type="match status" value="6"/>
</dbReference>
<evidence type="ECO:0000256" key="9">
    <source>
        <dbReference type="ARBA" id="ARBA00023136"/>
    </source>
</evidence>
<accession>A0A662YRF9</accession>
<evidence type="ECO:0000256" key="5">
    <source>
        <dbReference type="ARBA" id="ARBA00022681"/>
    </source>
</evidence>
<dbReference type="Gene3D" id="3.40.930.10">
    <property type="entry name" value="Mannitol-specific EII, Chain A"/>
    <property type="match status" value="2"/>
</dbReference>
<feature type="domain" description="HMG box" evidence="14">
    <location>
        <begin position="1199"/>
        <end position="1267"/>
    </location>
</feature>
<dbReference type="GO" id="GO:0005634">
    <property type="term" value="C:nucleus"/>
    <property type="evidence" value="ECO:0007669"/>
    <property type="project" value="UniProtKB-UniRule"/>
</dbReference>
<comment type="catalytic activity">
    <reaction evidence="10">
        <text>hydrogencarbonate(in) + chloride(out) = hydrogencarbonate(out) + chloride(in)</text>
        <dbReference type="Rhea" id="RHEA:72363"/>
        <dbReference type="ChEBI" id="CHEBI:17544"/>
        <dbReference type="ChEBI" id="CHEBI:17996"/>
    </reaction>
</comment>
<feature type="transmembrane region" description="Helical" evidence="12">
    <location>
        <begin position="958"/>
        <end position="975"/>
    </location>
</feature>
<feature type="transmembrane region" description="Helical" evidence="12">
    <location>
        <begin position="550"/>
        <end position="572"/>
    </location>
</feature>
<feature type="region of interest" description="Disordered" evidence="13">
    <location>
        <begin position="1379"/>
        <end position="1412"/>
    </location>
</feature>
<proteinExistence type="inferred from homology"/>
<dbReference type="PANTHER" id="PTHR11453">
    <property type="entry name" value="ANION EXCHANGE PROTEIN"/>
    <property type="match status" value="1"/>
</dbReference>
<dbReference type="InterPro" id="IPR003020">
    <property type="entry name" value="HCO3_transpt_euk"/>
</dbReference>
<dbReference type="Gene3D" id="1.10.287.570">
    <property type="entry name" value="Helical hairpin bin"/>
    <property type="match status" value="1"/>
</dbReference>
<evidence type="ECO:0000256" key="1">
    <source>
        <dbReference type="ARBA" id="ARBA00004651"/>
    </source>
</evidence>
<feature type="domain" description="HMG box" evidence="14">
    <location>
        <begin position="1301"/>
        <end position="1365"/>
    </location>
</feature>
<dbReference type="PROSITE" id="PS00219">
    <property type="entry name" value="ANION_EXCHANGER_1"/>
    <property type="match status" value="1"/>
</dbReference>
<dbReference type="InterPro" id="IPR036910">
    <property type="entry name" value="HMG_box_dom_sf"/>
</dbReference>
<dbReference type="CDD" id="cd21998">
    <property type="entry name" value="HMG-box_UBF1_rpt1-like"/>
    <property type="match status" value="1"/>
</dbReference>
<dbReference type="CDD" id="cd22003">
    <property type="entry name" value="HMG-box_UBF1_rpt6-like"/>
    <property type="match status" value="1"/>
</dbReference>
<feature type="transmembrane region" description="Helical" evidence="12">
    <location>
        <begin position="713"/>
        <end position="730"/>
    </location>
</feature>
<dbReference type="InterPro" id="IPR016152">
    <property type="entry name" value="PTrfase/Anion_transptr"/>
</dbReference>
<comment type="subcellular location">
    <subcellularLocation>
        <location evidence="1">Cell membrane</location>
        <topology evidence="1">Multi-pass membrane protein</topology>
    </subcellularLocation>
    <subcellularLocation>
        <location evidence="12">Membrane</location>
        <topology evidence="12">Multi-pass membrane protein</topology>
    </subcellularLocation>
</comment>
<dbReference type="PANTHER" id="PTHR11453:SF12">
    <property type="entry name" value="BAND 3 ANION TRANSPORT PROTEIN"/>
    <property type="match status" value="1"/>
</dbReference>
<feature type="compositionally biased region" description="Acidic residues" evidence="13">
    <location>
        <begin position="1652"/>
        <end position="1687"/>
    </location>
</feature>
<dbReference type="InterPro" id="IPR029215">
    <property type="entry name" value="HMG_box_5"/>
</dbReference>
<sequence length="1705" mass="194747">MDPKEVQPGGSGAYDLEKSRQMEGDPEGHFHKIPLDTESLNPGVSRKLFTNPGRGSHQSYVELSELKMDTNQELFWQETARWVRFEEDFNQDVEHWGKPHISYLTLKSLLELRRTMGKAPLESELAVGVVDPPQQGAVEQSYQSAEPANSNALTLEGITVHVVGFLVDSETGNKLIQIMLEDKSANCAVKVDLPVGQEAMVTLRDGQKFMIHTCDIGAGAVLLDLQERSLAGIASKVVDSMVKDGQVREQDRAQLFRALLLKHSHPKQPSSASEPLLEGEHIEMESFSVTQEVSATNPIEDARSVEKLVNSTRLSATQSTCTGREAQFLEKPTMVFVRLKDPVVLESVLEVELPVRFLFVLLGPSLPHMEYHEIGRAISTLMADQEFNVAAYLAESRSELVTGINEFLDCSIVIPPCEIQSEGWLRSIVEFQRQILKNRFRPLERQGGKQPSETLGKVLPSKQQEAGDVDDPLRRTRRPFGGLVKDIKRRYPHYLSDITDAVNPQVLAAVIFIYFAALSPAVTFGGLLGEKTKNWMGVSELLVSTAVQGVLFSVVGAQPLLVIGFSGPLLVFEEAFFAFCESQKFEYIVGRVWIGFWLILIVVVIVAFEGSFLVRFISRFTQEIFSFLISLIFIYETFFKLFKIFAQHPLLKNYDYLNSTAGTADSTPKVPHPNTALLSLVLMIGTFFIAFFLRKFKNSMFLPGTIRRIIGDFGVPISILIMVLIDFFISDTYTQKLSVPSGLSVSLKDQRGWFISPMGLEKDFPIWMMFASVVPAMLVFILIFLESQITTLIVSKPERKMVKGSGFHLDLLLVVGMGGVAALFGLPWLSAATVRSVTHANALTVMSKGAKPEIEKVLEQRISGMLVAILVGLSILMEPILKLIPLAVLFGIFLYMGVTSLNGIQLFDRMLLLLVPPKYHPDEAYIHRVKTWRMHMFTLIQIVCLVLLWVIKSSPASLALPFILILTIPLRRFLLTRLFSELEIKCLDADDAKVQFEEKLGEDVYDEIQMPGTAASENWPKEDLLGLLESMRINLPQNDLTKFKTAESHLDWGKVAFNQYTGDMCKEKWLEISHEVRKFRTLSEIILDAQDHVKNPYKGKKLKKHPDFPKKPLTPYFRFFMEKRAKYAKLHPEMSNLDLTKILSIKYKELPDKKKMKYMQDFQREKEEFERNMARFRRVGCLLEEHPDLIENFKRSDIPEKPKTPQQLWYCHERKIHLKTHPDATTKDIKEGLGKQWSQLPDKKRLKWITKSLEQQKQYEEVMRGYIQQHPELNMSQEGITKSTLTKAERQLKDKFDGRPTKPPPNGYSMYCAELMSNMKDVPSTERMVMCSRQWKLLTQKEKDGFQKRCEQRKKAYEIEMNRFLCSLSEEEQQRVLGEEKMQGFNRKGAGNSSSKKNSTSKGSSDKPKRPISAMFIFSEEKRHKLQEEHPELAESQLTRLLARMWNDLSDKKKEKYKRLEAAVKADSEKKELEERGRLPESPKTAEDIWQQSVIGDYLARYRNDRAKALKAMEATWKTMEKKEKIMWIKKAAEDQKRYERELSEMRAPATVTGTGKKMKFEGEPKKPPMNGYQKFSQELLSNGELNQLPLKERMVEIGGRWQKLSQAHKDRYKKMAEEKQKQYKVQLEHWLKDTEEEDDDEEEEKEKADSSEGDSSSDEESEEEEGEENEEEEEGDEEAEDKENESESSSSSSSSEETSDSDSD</sequence>
<dbReference type="CDD" id="cd22002">
    <property type="entry name" value="HMG-box_UBF1_rpt5"/>
    <property type="match status" value="1"/>
</dbReference>
<keyword evidence="16" id="KW-1185">Reference proteome</keyword>
<feature type="DNA-binding region" description="HMG box" evidence="11">
    <location>
        <begin position="1301"/>
        <end position="1365"/>
    </location>
</feature>
<evidence type="ECO:0000259" key="14">
    <source>
        <dbReference type="PROSITE" id="PS50118"/>
    </source>
</evidence>
<feature type="transmembrane region" description="Helical" evidence="12">
    <location>
        <begin position="862"/>
        <end position="881"/>
    </location>
</feature>
<dbReference type="InterPro" id="IPR001717">
    <property type="entry name" value="Anion_exchange"/>
</dbReference>
<dbReference type="InterPro" id="IPR009071">
    <property type="entry name" value="HMG_box_dom"/>
</dbReference>
<dbReference type="Gene3D" id="1.10.30.10">
    <property type="entry name" value="High mobility group box domain"/>
    <property type="match status" value="6"/>
</dbReference>
<comment type="similarity">
    <text evidence="2 12">Belongs to the anion exchanger (TC 2.A.31) family.</text>
</comment>
<evidence type="ECO:0000313" key="15">
    <source>
        <dbReference type="EMBL" id="RXM98656.1"/>
    </source>
</evidence>
<dbReference type="FunFam" id="3.40.930.10:FF:000020">
    <property type="entry name" value="Anion exchange protein"/>
    <property type="match status" value="1"/>
</dbReference>
<keyword evidence="11" id="KW-0539">Nucleus</keyword>
<feature type="transmembrane region" description="Helical" evidence="12">
    <location>
        <begin position="624"/>
        <end position="646"/>
    </location>
</feature>
<feature type="transmembrane region" description="Helical" evidence="12">
    <location>
        <begin position="764"/>
        <end position="785"/>
    </location>
</feature>
<organism evidence="15 16">
    <name type="scientific">Acipenser ruthenus</name>
    <name type="common">Sterlet sturgeon</name>
    <dbReference type="NCBI Taxonomy" id="7906"/>
    <lineage>
        <taxon>Eukaryota</taxon>
        <taxon>Metazoa</taxon>
        <taxon>Chordata</taxon>
        <taxon>Craniata</taxon>
        <taxon>Vertebrata</taxon>
        <taxon>Euteleostomi</taxon>
        <taxon>Actinopterygii</taxon>
        <taxon>Chondrostei</taxon>
        <taxon>Acipenseriformes</taxon>
        <taxon>Acipenseridae</taxon>
        <taxon>Acipenser</taxon>
    </lineage>
</organism>
<feature type="compositionally biased region" description="Basic and acidic residues" evidence="13">
    <location>
        <begin position="15"/>
        <end position="28"/>
    </location>
</feature>
<feature type="DNA-binding region" description="HMG box" evidence="11">
    <location>
        <begin position="1480"/>
        <end position="1547"/>
    </location>
</feature>
<evidence type="ECO:0000313" key="16">
    <source>
        <dbReference type="Proteomes" id="UP000289886"/>
    </source>
</evidence>
<feature type="region of interest" description="Disordered" evidence="13">
    <location>
        <begin position="442"/>
        <end position="471"/>
    </location>
</feature>
<dbReference type="InterPro" id="IPR018241">
    <property type="entry name" value="Anion_exchange_CS"/>
</dbReference>
<dbReference type="GO" id="GO:0003677">
    <property type="term" value="F:DNA binding"/>
    <property type="evidence" value="ECO:0007669"/>
    <property type="project" value="UniProtKB-UniRule"/>
</dbReference>
<evidence type="ECO:0000256" key="8">
    <source>
        <dbReference type="ARBA" id="ARBA00023065"/>
    </source>
</evidence>
<dbReference type="GO" id="GO:0051453">
    <property type="term" value="P:regulation of intracellular pH"/>
    <property type="evidence" value="ECO:0007669"/>
    <property type="project" value="TreeGrafter"/>
</dbReference>
<protein>
    <recommendedName>
        <fullName evidence="12">Anion exchange protein</fullName>
    </recommendedName>
</protein>
<evidence type="ECO:0000256" key="2">
    <source>
        <dbReference type="ARBA" id="ARBA00010993"/>
    </source>
</evidence>
<dbReference type="CDD" id="cd21999">
    <property type="entry name" value="HMG-box_UBF1_rpt2"/>
    <property type="match status" value="1"/>
</dbReference>
<feature type="compositionally biased region" description="Acidic residues" evidence="13">
    <location>
        <begin position="1635"/>
        <end position="1645"/>
    </location>
</feature>
<dbReference type="NCBIfam" id="TIGR00834">
    <property type="entry name" value="ae"/>
    <property type="match status" value="1"/>
</dbReference>
<feature type="domain" description="HMG box" evidence="14">
    <location>
        <begin position="1109"/>
        <end position="1177"/>
    </location>
</feature>
<feature type="region of interest" description="Disordered" evidence="13">
    <location>
        <begin position="1550"/>
        <end position="1574"/>
    </location>
</feature>
<feature type="transmembrane region" description="Helical" evidence="12">
    <location>
        <begin position="932"/>
        <end position="951"/>
    </location>
</feature>
<dbReference type="PRINTS" id="PR00165">
    <property type="entry name" value="ANIONEXCHNGR"/>
</dbReference>
<evidence type="ECO:0000256" key="6">
    <source>
        <dbReference type="ARBA" id="ARBA00022692"/>
    </source>
</evidence>
<keyword evidence="9 12" id="KW-0472">Membrane</keyword>
<dbReference type="InterPro" id="IPR011531">
    <property type="entry name" value="HCO3_transpt-like_TM_dom"/>
</dbReference>
<dbReference type="GO" id="GO:0008509">
    <property type="term" value="F:monoatomic anion transmembrane transporter activity"/>
    <property type="evidence" value="ECO:0007669"/>
    <property type="project" value="InterPro"/>
</dbReference>
<dbReference type="GO" id="GO:0016323">
    <property type="term" value="C:basolateral plasma membrane"/>
    <property type="evidence" value="ECO:0007669"/>
    <property type="project" value="TreeGrafter"/>
</dbReference>
<dbReference type="PRINTS" id="PR01231">
    <property type="entry name" value="HCO3TRNSPORT"/>
</dbReference>
<evidence type="ECO:0000256" key="7">
    <source>
        <dbReference type="ARBA" id="ARBA00022989"/>
    </source>
</evidence>
<dbReference type="CDD" id="cd22001">
    <property type="entry name" value="HMG-box_UBF1_rpt4"/>
    <property type="match status" value="1"/>
</dbReference>
<feature type="domain" description="HMG box" evidence="14">
    <location>
        <begin position="1566"/>
        <end position="1632"/>
    </location>
</feature>
<evidence type="ECO:0000256" key="11">
    <source>
        <dbReference type="PROSITE-ProRule" id="PRU00267"/>
    </source>
</evidence>
<keyword evidence="4" id="KW-1003">Cell membrane</keyword>
<keyword evidence="5" id="KW-0039">Anion exchange</keyword>
<evidence type="ECO:0000256" key="3">
    <source>
        <dbReference type="ARBA" id="ARBA00022448"/>
    </source>
</evidence>
<keyword evidence="6 12" id="KW-0812">Transmembrane</keyword>
<gene>
    <name evidence="15" type="ORF">EOD39_12838</name>
</gene>
<comment type="caution">
    <text evidence="15">The sequence shown here is derived from an EMBL/GenBank/DDBJ whole genome shotgun (WGS) entry which is preliminary data.</text>
</comment>
<dbReference type="EMBL" id="SCEB01000610">
    <property type="protein sequence ID" value="RXM98656.1"/>
    <property type="molecule type" value="Genomic_DNA"/>
</dbReference>
<feature type="region of interest" description="Disordered" evidence="13">
    <location>
        <begin position="1"/>
        <end position="28"/>
    </location>
</feature>